<dbReference type="Proteomes" id="UP000217446">
    <property type="component" value="Unassembled WGS sequence"/>
</dbReference>
<keyword evidence="4" id="KW-0808">Transferase</keyword>
<feature type="region of interest" description="Disordered" evidence="2">
    <location>
        <begin position="250"/>
        <end position="283"/>
    </location>
</feature>
<feature type="compositionally biased region" description="Low complexity" evidence="2">
    <location>
        <begin position="259"/>
        <end position="277"/>
    </location>
</feature>
<evidence type="ECO:0000256" key="1">
    <source>
        <dbReference type="ARBA" id="ARBA00006739"/>
    </source>
</evidence>
<dbReference type="InterPro" id="IPR029044">
    <property type="entry name" value="Nucleotide-diphossugar_trans"/>
</dbReference>
<dbReference type="PANTHER" id="PTHR48090:SF7">
    <property type="entry name" value="RFBJ PROTEIN"/>
    <property type="match status" value="1"/>
</dbReference>
<dbReference type="Pfam" id="PF00535">
    <property type="entry name" value="Glycos_transf_2"/>
    <property type="match status" value="1"/>
</dbReference>
<accession>A0A250VQK7</accession>
<dbReference type="SUPFAM" id="SSF53448">
    <property type="entry name" value="Nucleotide-diphospho-sugar transferases"/>
    <property type="match status" value="1"/>
</dbReference>
<dbReference type="CDD" id="cd04179">
    <property type="entry name" value="DPM_DPG-synthase_like"/>
    <property type="match status" value="1"/>
</dbReference>
<evidence type="ECO:0000256" key="2">
    <source>
        <dbReference type="SAM" id="MobiDB-lite"/>
    </source>
</evidence>
<sequence>MTTSPQPEPDKAPDTDPAPVDAVLPRPVDAVLPCPVDVILPCLNEAEALPWVLARVPAGWRALVVDNGSTDGSAELARGLGATVVRETRRGFGAACHAGLRAATADIVCFCDCDASLDPARLLPFVQEVRDGEADLVLGRRRPQGPGAWPAHARAGNLALARMLRRRTGLRLHDLGPLRAARREPLLALGLTDRRSGYPLQMVVRAADAGWRVTEHDVPYLPRTGASKVTGTWRGTWQAVRDMRRVLAEPPAPSHHAHAAPTPSLASTSRASTDSRSQGGTSQ</sequence>
<organism evidence="4 5">
    <name type="scientific">Streptomyces olivochromogenes</name>
    <dbReference type="NCBI Taxonomy" id="1963"/>
    <lineage>
        <taxon>Bacteria</taxon>
        <taxon>Bacillati</taxon>
        <taxon>Actinomycetota</taxon>
        <taxon>Actinomycetes</taxon>
        <taxon>Kitasatosporales</taxon>
        <taxon>Streptomycetaceae</taxon>
        <taxon>Streptomyces</taxon>
    </lineage>
</organism>
<dbReference type="Gene3D" id="3.90.550.10">
    <property type="entry name" value="Spore Coat Polysaccharide Biosynthesis Protein SpsA, Chain A"/>
    <property type="match status" value="1"/>
</dbReference>
<reference evidence="5" key="1">
    <citation type="submission" date="2017-05" db="EMBL/GenBank/DDBJ databases">
        <title>Streptomyces olivochromogenes NBRC 3561 whole genome shotgun sequence.</title>
        <authorList>
            <person name="Dohra H."/>
            <person name="Kodani S."/>
        </authorList>
    </citation>
    <scope>NUCLEOTIDE SEQUENCE [LARGE SCALE GENOMIC DNA]</scope>
    <source>
        <strain evidence="5">NBRC 3561</strain>
    </source>
</reference>
<evidence type="ECO:0000313" key="4">
    <source>
        <dbReference type="EMBL" id="GAX56364.1"/>
    </source>
</evidence>
<protein>
    <submittedName>
        <fullName evidence="4">Glycosyl transferase</fullName>
    </submittedName>
</protein>
<proteinExistence type="inferred from homology"/>
<dbReference type="GO" id="GO:0016740">
    <property type="term" value="F:transferase activity"/>
    <property type="evidence" value="ECO:0007669"/>
    <property type="project" value="UniProtKB-KW"/>
</dbReference>
<dbReference type="InterPro" id="IPR050256">
    <property type="entry name" value="Glycosyltransferase_2"/>
</dbReference>
<keyword evidence="5" id="KW-1185">Reference proteome</keyword>
<dbReference type="InterPro" id="IPR001173">
    <property type="entry name" value="Glyco_trans_2-like"/>
</dbReference>
<feature type="region of interest" description="Disordered" evidence="2">
    <location>
        <begin position="1"/>
        <end position="20"/>
    </location>
</feature>
<dbReference type="AlphaFoldDB" id="A0A250VQK7"/>
<gene>
    <name evidence="4" type="ORF">SO3561_07931</name>
</gene>
<comment type="caution">
    <text evidence="4">The sequence shown here is derived from an EMBL/GenBank/DDBJ whole genome shotgun (WGS) entry which is preliminary data.</text>
</comment>
<comment type="similarity">
    <text evidence="1">Belongs to the glycosyltransferase 2 family.</text>
</comment>
<dbReference type="PANTHER" id="PTHR48090">
    <property type="entry name" value="UNDECAPRENYL-PHOSPHATE 4-DEOXY-4-FORMAMIDO-L-ARABINOSE TRANSFERASE-RELATED"/>
    <property type="match status" value="1"/>
</dbReference>
<evidence type="ECO:0000259" key="3">
    <source>
        <dbReference type="Pfam" id="PF00535"/>
    </source>
</evidence>
<feature type="domain" description="Glycosyltransferase 2-like" evidence="3">
    <location>
        <begin position="38"/>
        <end position="186"/>
    </location>
</feature>
<name>A0A250VQK7_STROL</name>
<evidence type="ECO:0000313" key="5">
    <source>
        <dbReference type="Proteomes" id="UP000217446"/>
    </source>
</evidence>
<dbReference type="EMBL" id="BDQI01000025">
    <property type="protein sequence ID" value="GAX56364.1"/>
    <property type="molecule type" value="Genomic_DNA"/>
</dbReference>